<dbReference type="STRING" id="6526.A0A2C9L6M2"/>
<evidence type="ECO:0000313" key="3">
    <source>
        <dbReference type="Proteomes" id="UP000076420"/>
    </source>
</evidence>
<evidence type="ECO:0000256" key="1">
    <source>
        <dbReference type="SAM" id="SignalP"/>
    </source>
</evidence>
<evidence type="ECO:0000313" key="2">
    <source>
        <dbReference type="EnsemblMetazoa" id="BGLB027496-PA"/>
    </source>
</evidence>
<name>A0A2C9L6M2_BIOGL</name>
<accession>A0A2C9L6M2</accession>
<dbReference type="VEuPathDB" id="VectorBase:BGLAX_052288"/>
<keyword evidence="1" id="KW-0732">Signal</keyword>
<dbReference type="AlphaFoldDB" id="A0A2C9L6M2"/>
<feature type="chain" id="PRO_5011999580" evidence="1">
    <location>
        <begin position="21"/>
        <end position="193"/>
    </location>
</feature>
<gene>
    <name evidence="2" type="primary">106051268</name>
</gene>
<protein>
    <submittedName>
        <fullName evidence="2">Uncharacterized protein</fullName>
    </submittedName>
</protein>
<dbReference type="EnsemblMetazoa" id="BGLB027496-RA">
    <property type="protein sequence ID" value="BGLB027496-PA"/>
    <property type="gene ID" value="BGLB027496"/>
</dbReference>
<feature type="signal peptide" evidence="1">
    <location>
        <begin position="1"/>
        <end position="20"/>
    </location>
</feature>
<dbReference type="Proteomes" id="UP000076420">
    <property type="component" value="Unassembled WGS sequence"/>
</dbReference>
<dbReference type="Pfam" id="PF22673">
    <property type="entry name" value="MCP-like_PDC_1"/>
    <property type="match status" value="1"/>
</dbReference>
<organism evidence="2 3">
    <name type="scientific">Biomphalaria glabrata</name>
    <name type="common">Bloodfluke planorb</name>
    <name type="synonym">Freshwater snail</name>
    <dbReference type="NCBI Taxonomy" id="6526"/>
    <lineage>
        <taxon>Eukaryota</taxon>
        <taxon>Metazoa</taxon>
        <taxon>Spiralia</taxon>
        <taxon>Lophotrochozoa</taxon>
        <taxon>Mollusca</taxon>
        <taxon>Gastropoda</taxon>
        <taxon>Heterobranchia</taxon>
        <taxon>Euthyneura</taxon>
        <taxon>Panpulmonata</taxon>
        <taxon>Hygrophila</taxon>
        <taxon>Lymnaeoidea</taxon>
        <taxon>Planorbidae</taxon>
        <taxon>Biomphalaria</taxon>
    </lineage>
</organism>
<dbReference type="VEuPathDB" id="VectorBase:BGLB027496"/>
<proteinExistence type="predicted"/>
<sequence>MFKFIVYGYILTFLVLPSETVFIGHLPDQTQGNLNPMQEQIKAVQLALEYVRHVETNQCTGGTGEILTLTFDHTPWIQYTEPAVRTANFLTKILALDGDLSQFDESTYYSMVRNNVHGDTLIYGSAIAVEPGVIPTKPKYCPYAYNNRSSSTVTAFDIAISYDYQTNTTEWYLGAKDKDRSNVTITKDVVRSL</sequence>
<dbReference type="KEGG" id="bgt:106051268"/>
<dbReference type="Gene3D" id="3.30.450.20">
    <property type="entry name" value="PAS domain"/>
    <property type="match status" value="1"/>
</dbReference>
<reference evidence="2" key="1">
    <citation type="submission" date="2020-05" db="UniProtKB">
        <authorList>
            <consortium name="EnsemblMetazoa"/>
        </authorList>
    </citation>
    <scope>IDENTIFICATION</scope>
    <source>
        <strain evidence="2">BB02</strain>
    </source>
</reference>